<evidence type="ECO:0000313" key="2">
    <source>
        <dbReference type="Proteomes" id="UP001060215"/>
    </source>
</evidence>
<name>A0ACC0INQ8_9ERIC</name>
<dbReference type="Proteomes" id="UP001060215">
    <property type="component" value="Chromosome 3"/>
</dbReference>
<accession>A0ACC0INQ8</accession>
<reference evidence="1 2" key="1">
    <citation type="journal article" date="2022" name="Plant J.">
        <title>Chromosome-level genome of Camellia lanceoleosa provides a valuable resource for understanding genome evolution and self-incompatibility.</title>
        <authorList>
            <person name="Gong W."/>
            <person name="Xiao S."/>
            <person name="Wang L."/>
            <person name="Liao Z."/>
            <person name="Chang Y."/>
            <person name="Mo W."/>
            <person name="Hu G."/>
            <person name="Li W."/>
            <person name="Zhao G."/>
            <person name="Zhu H."/>
            <person name="Hu X."/>
            <person name="Ji K."/>
            <person name="Xiang X."/>
            <person name="Song Q."/>
            <person name="Yuan D."/>
            <person name="Jin S."/>
            <person name="Zhang L."/>
        </authorList>
    </citation>
    <scope>NUCLEOTIDE SEQUENCE [LARGE SCALE GENOMIC DNA]</scope>
    <source>
        <strain evidence="1">SQ_2022a</strain>
    </source>
</reference>
<comment type="caution">
    <text evidence="1">The sequence shown here is derived from an EMBL/GenBank/DDBJ whole genome shotgun (WGS) entry which is preliminary data.</text>
</comment>
<sequence length="97" mass="10547">MRSYVVHPLANRSDWSRDHKQSWYQRPGGSISCAQVAMVLFPPGKGQIQITTVLFPPGKGQIQITTVLFPPGKGQIQITTVLFPPGKGQIHGIISPG</sequence>
<gene>
    <name evidence="1" type="ORF">LOK49_LG02G00215</name>
</gene>
<organism evidence="1 2">
    <name type="scientific">Camellia lanceoleosa</name>
    <dbReference type="NCBI Taxonomy" id="1840588"/>
    <lineage>
        <taxon>Eukaryota</taxon>
        <taxon>Viridiplantae</taxon>
        <taxon>Streptophyta</taxon>
        <taxon>Embryophyta</taxon>
        <taxon>Tracheophyta</taxon>
        <taxon>Spermatophyta</taxon>
        <taxon>Magnoliopsida</taxon>
        <taxon>eudicotyledons</taxon>
        <taxon>Gunneridae</taxon>
        <taxon>Pentapetalae</taxon>
        <taxon>asterids</taxon>
        <taxon>Ericales</taxon>
        <taxon>Theaceae</taxon>
        <taxon>Camellia</taxon>
    </lineage>
</organism>
<dbReference type="EMBL" id="CM045760">
    <property type="protein sequence ID" value="KAI8026914.1"/>
    <property type="molecule type" value="Genomic_DNA"/>
</dbReference>
<proteinExistence type="predicted"/>
<evidence type="ECO:0000313" key="1">
    <source>
        <dbReference type="EMBL" id="KAI8026914.1"/>
    </source>
</evidence>
<keyword evidence="2" id="KW-1185">Reference proteome</keyword>
<protein>
    <submittedName>
        <fullName evidence="1">Uncharacterized protein</fullName>
    </submittedName>
</protein>